<protein>
    <submittedName>
        <fullName evidence="9">Solute:Na+ symporter, SSS family</fullName>
    </submittedName>
</protein>
<evidence type="ECO:0000313" key="10">
    <source>
        <dbReference type="Proteomes" id="UP000190044"/>
    </source>
</evidence>
<dbReference type="CDD" id="cd10322">
    <property type="entry name" value="SLC5sbd"/>
    <property type="match status" value="1"/>
</dbReference>
<dbReference type="EMBL" id="FUYP01000048">
    <property type="protein sequence ID" value="SKC00743.1"/>
    <property type="molecule type" value="Genomic_DNA"/>
</dbReference>
<evidence type="ECO:0000256" key="7">
    <source>
        <dbReference type="RuleBase" id="RU362091"/>
    </source>
</evidence>
<dbReference type="GO" id="GO:0022857">
    <property type="term" value="F:transmembrane transporter activity"/>
    <property type="evidence" value="ECO:0007669"/>
    <property type="project" value="InterPro"/>
</dbReference>
<evidence type="ECO:0000313" key="9">
    <source>
        <dbReference type="EMBL" id="SKC00743.1"/>
    </source>
</evidence>
<dbReference type="PROSITE" id="PS50283">
    <property type="entry name" value="NA_SOLUT_SYMP_3"/>
    <property type="match status" value="1"/>
</dbReference>
<feature type="transmembrane region" description="Helical" evidence="8">
    <location>
        <begin position="119"/>
        <end position="138"/>
    </location>
</feature>
<dbReference type="Proteomes" id="UP000190044">
    <property type="component" value="Unassembled WGS sequence"/>
</dbReference>
<keyword evidence="6 8" id="KW-0472">Membrane</keyword>
<proteinExistence type="inferred from homology"/>
<evidence type="ECO:0000256" key="1">
    <source>
        <dbReference type="ARBA" id="ARBA00004141"/>
    </source>
</evidence>
<name>A0A1T5FX23_9SPHN</name>
<dbReference type="Gene3D" id="1.20.1730.10">
    <property type="entry name" value="Sodium/glucose cotransporter"/>
    <property type="match status" value="1"/>
</dbReference>
<dbReference type="AlphaFoldDB" id="A0A1T5FX23"/>
<dbReference type="GO" id="GO:0005886">
    <property type="term" value="C:plasma membrane"/>
    <property type="evidence" value="ECO:0007669"/>
    <property type="project" value="TreeGrafter"/>
</dbReference>
<evidence type="ECO:0000256" key="8">
    <source>
        <dbReference type="SAM" id="Phobius"/>
    </source>
</evidence>
<evidence type="ECO:0000256" key="3">
    <source>
        <dbReference type="ARBA" id="ARBA00022448"/>
    </source>
</evidence>
<dbReference type="RefSeq" id="WP_020818763.1">
    <property type="nucleotide sequence ID" value="NZ_FUYP01000048.1"/>
</dbReference>
<evidence type="ECO:0000256" key="4">
    <source>
        <dbReference type="ARBA" id="ARBA00022692"/>
    </source>
</evidence>
<feature type="transmembrane region" description="Helical" evidence="8">
    <location>
        <begin position="304"/>
        <end position="332"/>
    </location>
</feature>
<feature type="transmembrane region" description="Helical" evidence="8">
    <location>
        <begin position="144"/>
        <end position="167"/>
    </location>
</feature>
<feature type="transmembrane region" description="Helical" evidence="8">
    <location>
        <begin position="45"/>
        <end position="69"/>
    </location>
</feature>
<dbReference type="OrthoDB" id="3651542at2"/>
<feature type="transmembrane region" description="Helical" evidence="8">
    <location>
        <begin position="353"/>
        <end position="372"/>
    </location>
</feature>
<feature type="transmembrane region" description="Helical" evidence="8">
    <location>
        <begin position="187"/>
        <end position="208"/>
    </location>
</feature>
<accession>A0A1T5FX23</accession>
<dbReference type="Pfam" id="PF00474">
    <property type="entry name" value="SSF"/>
    <property type="match status" value="1"/>
</dbReference>
<evidence type="ECO:0000256" key="2">
    <source>
        <dbReference type="ARBA" id="ARBA00006434"/>
    </source>
</evidence>
<sequence>MSFQVSTIGITLIYMAAVGLIAAYVRRSAITAAGYTEGGRQFPAIIIGFLMVSEFIGTAVSVGTAQLGYSKGISAAWNVFALALGFVLLGLILARKYKELGLNTISGVLASRYGQNTRIAASVLTICALEIIAVSIYASGGAVLSGILAIGKPTAVIVVGVLSVGYVSVGGMRSVVYTNVLHASIKYLGIVIAMIYGLSLTGGVTALATKLRPEMFVWDAVGWSQIGAWMIAGIGSIFATQHVIQALYTVPNVRAAQKACFYCAAAMVPFGILTAAVGMASAALHPGINPLQAFPSLIADMDRLSAGIVVAGLAASLFGTISAVSIGAATLLMKDFFEPLFNKERDERRSVRFLKVATIIVGLLPVVIALGANNVLHIAYLGKGLRAALAVLVLLAFYAPSFSNGSGAFIGIIVTLPATVVWYMLGDPYGIDNAYVALACPVIVMGLFHLTSRRTAPIVTGNGPLPEQQVVANTE</sequence>
<comment type="subcellular location">
    <subcellularLocation>
        <location evidence="1">Membrane</location>
        <topology evidence="1">Multi-pass membrane protein</topology>
    </subcellularLocation>
</comment>
<comment type="similarity">
    <text evidence="2 7">Belongs to the sodium:solute symporter (SSF) (TC 2.A.21) family.</text>
</comment>
<feature type="transmembrane region" description="Helical" evidence="8">
    <location>
        <begin position="406"/>
        <end position="425"/>
    </location>
</feature>
<feature type="transmembrane region" description="Helical" evidence="8">
    <location>
        <begin position="431"/>
        <end position="450"/>
    </location>
</feature>
<feature type="transmembrane region" description="Helical" evidence="8">
    <location>
        <begin position="260"/>
        <end position="284"/>
    </location>
</feature>
<feature type="transmembrane region" description="Helical" evidence="8">
    <location>
        <begin position="6"/>
        <end position="25"/>
    </location>
</feature>
<dbReference type="PANTHER" id="PTHR48086:SF7">
    <property type="entry name" value="SODIUM-SOLUTE SYMPORTER-RELATED"/>
    <property type="match status" value="1"/>
</dbReference>
<dbReference type="InterPro" id="IPR001734">
    <property type="entry name" value="Na/solute_symporter"/>
</dbReference>
<reference evidence="10" key="1">
    <citation type="submission" date="2017-02" db="EMBL/GenBank/DDBJ databases">
        <authorList>
            <person name="Varghese N."/>
            <person name="Submissions S."/>
        </authorList>
    </citation>
    <scope>NUCLEOTIDE SEQUENCE [LARGE SCALE GENOMIC DNA]</scope>
    <source>
        <strain evidence="10">R11H</strain>
    </source>
</reference>
<feature type="transmembrane region" description="Helical" evidence="8">
    <location>
        <begin position="75"/>
        <end position="94"/>
    </location>
</feature>
<keyword evidence="10" id="KW-1185">Reference proteome</keyword>
<keyword evidence="3" id="KW-0813">Transport</keyword>
<keyword evidence="5 8" id="KW-1133">Transmembrane helix</keyword>
<evidence type="ECO:0000256" key="5">
    <source>
        <dbReference type="ARBA" id="ARBA00022989"/>
    </source>
</evidence>
<feature type="transmembrane region" description="Helical" evidence="8">
    <location>
        <begin position="378"/>
        <end position="399"/>
    </location>
</feature>
<keyword evidence="4 8" id="KW-0812">Transmembrane</keyword>
<dbReference type="InterPro" id="IPR050277">
    <property type="entry name" value="Sodium:Solute_Symporter"/>
</dbReference>
<dbReference type="PANTHER" id="PTHR48086">
    <property type="entry name" value="SODIUM/PROLINE SYMPORTER-RELATED"/>
    <property type="match status" value="1"/>
</dbReference>
<evidence type="ECO:0000256" key="6">
    <source>
        <dbReference type="ARBA" id="ARBA00023136"/>
    </source>
</evidence>
<feature type="transmembrane region" description="Helical" evidence="8">
    <location>
        <begin position="228"/>
        <end position="248"/>
    </location>
</feature>
<dbReference type="InterPro" id="IPR038377">
    <property type="entry name" value="Na/Glc_symporter_sf"/>
</dbReference>
<organism evidence="9 10">
    <name type="scientific">Sphingopyxis flava</name>
    <dbReference type="NCBI Taxonomy" id="1507287"/>
    <lineage>
        <taxon>Bacteria</taxon>
        <taxon>Pseudomonadati</taxon>
        <taxon>Pseudomonadota</taxon>
        <taxon>Alphaproteobacteria</taxon>
        <taxon>Sphingomonadales</taxon>
        <taxon>Sphingomonadaceae</taxon>
        <taxon>Sphingopyxis</taxon>
    </lineage>
</organism>
<gene>
    <name evidence="9" type="ORF">SAMN06295937_10484</name>
</gene>